<evidence type="ECO:0008006" key="5">
    <source>
        <dbReference type="Google" id="ProtNLM"/>
    </source>
</evidence>
<dbReference type="PANTHER" id="PTHR43037:SF5">
    <property type="entry name" value="FERULOYL ESTERASE"/>
    <property type="match status" value="1"/>
</dbReference>
<name>A0A1R3RKF7_ASPC5</name>
<dbReference type="SUPFAM" id="SSF53474">
    <property type="entry name" value="alpha/beta-Hydrolases"/>
    <property type="match status" value="1"/>
</dbReference>
<gene>
    <name evidence="3" type="ORF">ASPCADRAFT_208594</name>
</gene>
<protein>
    <recommendedName>
        <fullName evidence="5">Carboxylic ester hydrolase</fullName>
    </recommendedName>
</protein>
<dbReference type="Proteomes" id="UP000188318">
    <property type="component" value="Unassembled WGS sequence"/>
</dbReference>
<dbReference type="OrthoDB" id="5125733at2759"/>
<dbReference type="InterPro" id="IPR050955">
    <property type="entry name" value="Plant_Biomass_Hydrol_Est"/>
</dbReference>
<dbReference type="PANTHER" id="PTHR43037">
    <property type="entry name" value="UNNAMED PRODUCT-RELATED"/>
    <property type="match status" value="1"/>
</dbReference>
<evidence type="ECO:0000313" key="4">
    <source>
        <dbReference type="Proteomes" id="UP000188318"/>
    </source>
</evidence>
<dbReference type="EMBL" id="KV907501">
    <property type="protein sequence ID" value="OOF94953.1"/>
    <property type="molecule type" value="Genomic_DNA"/>
</dbReference>
<evidence type="ECO:0000256" key="2">
    <source>
        <dbReference type="ARBA" id="ARBA00022801"/>
    </source>
</evidence>
<dbReference type="AlphaFoldDB" id="A0A1R3RKF7"/>
<proteinExistence type="predicted"/>
<accession>A0A1R3RKF7</accession>
<evidence type="ECO:0000256" key="1">
    <source>
        <dbReference type="ARBA" id="ARBA00022729"/>
    </source>
</evidence>
<organism evidence="3 4">
    <name type="scientific">Aspergillus carbonarius (strain ITEM 5010)</name>
    <dbReference type="NCBI Taxonomy" id="602072"/>
    <lineage>
        <taxon>Eukaryota</taxon>
        <taxon>Fungi</taxon>
        <taxon>Dikarya</taxon>
        <taxon>Ascomycota</taxon>
        <taxon>Pezizomycotina</taxon>
        <taxon>Eurotiomycetes</taxon>
        <taxon>Eurotiomycetidae</taxon>
        <taxon>Eurotiales</taxon>
        <taxon>Aspergillaceae</taxon>
        <taxon>Aspergillus</taxon>
        <taxon>Aspergillus subgen. Circumdati</taxon>
    </lineage>
</organism>
<dbReference type="Gene3D" id="3.40.50.1820">
    <property type="entry name" value="alpha/beta hydrolase"/>
    <property type="match status" value="1"/>
</dbReference>
<keyword evidence="2" id="KW-0378">Hydrolase</keyword>
<reference evidence="4" key="1">
    <citation type="journal article" date="2017" name="Genome Biol.">
        <title>Comparative genomics reveals high biological diversity and specific adaptations in the industrially and medically important fungal genus Aspergillus.</title>
        <authorList>
            <person name="de Vries R.P."/>
            <person name="Riley R."/>
            <person name="Wiebenga A."/>
            <person name="Aguilar-Osorio G."/>
            <person name="Amillis S."/>
            <person name="Uchima C.A."/>
            <person name="Anderluh G."/>
            <person name="Asadollahi M."/>
            <person name="Askin M."/>
            <person name="Barry K."/>
            <person name="Battaglia E."/>
            <person name="Bayram O."/>
            <person name="Benocci T."/>
            <person name="Braus-Stromeyer S.A."/>
            <person name="Caldana C."/>
            <person name="Canovas D."/>
            <person name="Cerqueira G.C."/>
            <person name="Chen F."/>
            <person name="Chen W."/>
            <person name="Choi C."/>
            <person name="Clum A."/>
            <person name="Dos Santos R.A."/>
            <person name="Damasio A.R."/>
            <person name="Diallinas G."/>
            <person name="Emri T."/>
            <person name="Fekete E."/>
            <person name="Flipphi M."/>
            <person name="Freyberg S."/>
            <person name="Gallo A."/>
            <person name="Gournas C."/>
            <person name="Habgood R."/>
            <person name="Hainaut M."/>
            <person name="Harispe M.L."/>
            <person name="Henrissat B."/>
            <person name="Hilden K.S."/>
            <person name="Hope R."/>
            <person name="Hossain A."/>
            <person name="Karabika E."/>
            <person name="Karaffa L."/>
            <person name="Karanyi Z."/>
            <person name="Krasevec N."/>
            <person name="Kuo A."/>
            <person name="Kusch H."/>
            <person name="LaButti K."/>
            <person name="Lagendijk E.L."/>
            <person name="Lapidus A."/>
            <person name="Levasseur A."/>
            <person name="Lindquist E."/>
            <person name="Lipzen A."/>
            <person name="Logrieco A.F."/>
            <person name="MacCabe A."/>
            <person name="Maekelae M.R."/>
            <person name="Malavazi I."/>
            <person name="Melin P."/>
            <person name="Meyer V."/>
            <person name="Mielnichuk N."/>
            <person name="Miskei M."/>
            <person name="Molnar A.P."/>
            <person name="Mule G."/>
            <person name="Ngan C.Y."/>
            <person name="Orejas M."/>
            <person name="Orosz E."/>
            <person name="Ouedraogo J.P."/>
            <person name="Overkamp K.M."/>
            <person name="Park H.-S."/>
            <person name="Perrone G."/>
            <person name="Piumi F."/>
            <person name="Punt P.J."/>
            <person name="Ram A.F."/>
            <person name="Ramon A."/>
            <person name="Rauscher S."/>
            <person name="Record E."/>
            <person name="Riano-Pachon D.M."/>
            <person name="Robert V."/>
            <person name="Roehrig J."/>
            <person name="Ruller R."/>
            <person name="Salamov A."/>
            <person name="Salih N.S."/>
            <person name="Samson R.A."/>
            <person name="Sandor E."/>
            <person name="Sanguinetti M."/>
            <person name="Schuetze T."/>
            <person name="Sepcic K."/>
            <person name="Shelest E."/>
            <person name="Sherlock G."/>
            <person name="Sophianopoulou V."/>
            <person name="Squina F.M."/>
            <person name="Sun H."/>
            <person name="Susca A."/>
            <person name="Todd R.B."/>
            <person name="Tsang A."/>
            <person name="Unkles S.E."/>
            <person name="van de Wiele N."/>
            <person name="van Rossen-Uffink D."/>
            <person name="Oliveira J.V."/>
            <person name="Vesth T.C."/>
            <person name="Visser J."/>
            <person name="Yu J.-H."/>
            <person name="Zhou M."/>
            <person name="Andersen M.R."/>
            <person name="Archer D.B."/>
            <person name="Baker S.E."/>
            <person name="Benoit I."/>
            <person name="Brakhage A.A."/>
            <person name="Braus G.H."/>
            <person name="Fischer R."/>
            <person name="Frisvad J.C."/>
            <person name="Goldman G.H."/>
            <person name="Houbraken J."/>
            <person name="Oakley B."/>
            <person name="Pocsi I."/>
            <person name="Scazzocchio C."/>
            <person name="Seiboth B."/>
            <person name="vanKuyk P.A."/>
            <person name="Wortman J."/>
            <person name="Dyer P.S."/>
            <person name="Grigoriev I.V."/>
        </authorList>
    </citation>
    <scope>NUCLEOTIDE SEQUENCE [LARGE SCALE GENOMIC DNA]</scope>
    <source>
        <strain evidence="4">ITEM 5010</strain>
    </source>
</reference>
<sequence length="325" mass="35515">MNIPLTTPEVPPQFLKSAFLIGHIPQRTLAADPRVSYALYIPPLHYNPDPNRASPSDSADQQPSLYNKPKLPLLVHIHGTGRNLSPIRTDLAPFADSTPCAILAPLFPANIDGPNDLDSYKVLRSAALRSDVALLAILDEVATVWPGIDTEKIFLMGFSGGGQFAHRFLYMHPERLAAVSVGAPGRVTMLDEGLAWPSGIADVEGIFGKGVNKDFIRQVQIQLVIGSEDVKVHGGKEFWDWAKKMLAQRMAAEKAANKASGKTGTGKREVVLMDQGRSETLQQLQSRWKEDGIEARLDVVDGVAHNSAGVQGRVLDYLKPLMERQ</sequence>
<dbReference type="GO" id="GO:0016787">
    <property type="term" value="F:hydrolase activity"/>
    <property type="evidence" value="ECO:0007669"/>
    <property type="project" value="UniProtKB-KW"/>
</dbReference>
<dbReference type="InterPro" id="IPR029058">
    <property type="entry name" value="AB_hydrolase_fold"/>
</dbReference>
<evidence type="ECO:0000313" key="3">
    <source>
        <dbReference type="EMBL" id="OOF94953.1"/>
    </source>
</evidence>
<keyword evidence="1" id="KW-0732">Signal</keyword>
<dbReference type="OMA" id="GHIPQRT"/>
<dbReference type="VEuPathDB" id="FungiDB:ASPCADRAFT_208594"/>
<keyword evidence="4" id="KW-1185">Reference proteome</keyword>